<accession>A0A4Q2RIJ8</accession>
<dbReference type="PROSITE" id="PS51077">
    <property type="entry name" value="HTH_ICLR"/>
    <property type="match status" value="1"/>
</dbReference>
<reference evidence="6 7" key="1">
    <citation type="submission" date="2018-09" db="EMBL/GenBank/DDBJ databases">
        <authorList>
            <person name="Grouzdev D.S."/>
            <person name="Krutkina M.S."/>
        </authorList>
    </citation>
    <scope>NUCLEOTIDE SEQUENCE [LARGE SCALE GENOMIC DNA]</scope>
    <source>
        <strain evidence="6 7">RmlP001</strain>
    </source>
</reference>
<dbReference type="GO" id="GO:0003700">
    <property type="term" value="F:DNA-binding transcription factor activity"/>
    <property type="evidence" value="ECO:0007669"/>
    <property type="project" value="TreeGrafter"/>
</dbReference>
<dbReference type="PANTHER" id="PTHR30136">
    <property type="entry name" value="HELIX-TURN-HELIX TRANSCRIPTIONAL REGULATOR, ICLR FAMILY"/>
    <property type="match status" value="1"/>
</dbReference>
<dbReference type="SUPFAM" id="SSF55781">
    <property type="entry name" value="GAF domain-like"/>
    <property type="match status" value="1"/>
</dbReference>
<dbReference type="OrthoDB" id="6057486at2"/>
<dbReference type="PANTHER" id="PTHR30136:SF35">
    <property type="entry name" value="HTH-TYPE TRANSCRIPTIONAL REGULATOR RV1719"/>
    <property type="match status" value="1"/>
</dbReference>
<dbReference type="Pfam" id="PF09339">
    <property type="entry name" value="HTH_IclR"/>
    <property type="match status" value="1"/>
</dbReference>
<dbReference type="AlphaFoldDB" id="A0A4Q2RIJ8"/>
<dbReference type="SUPFAM" id="SSF46785">
    <property type="entry name" value="Winged helix' DNA-binding domain"/>
    <property type="match status" value="1"/>
</dbReference>
<evidence type="ECO:0000259" key="4">
    <source>
        <dbReference type="PROSITE" id="PS51077"/>
    </source>
</evidence>
<dbReference type="InterPro" id="IPR005471">
    <property type="entry name" value="Tscrpt_reg_IclR_N"/>
</dbReference>
<organism evidence="6 7">
    <name type="scientific">Lichenibacterium ramalinae</name>
    <dbReference type="NCBI Taxonomy" id="2316527"/>
    <lineage>
        <taxon>Bacteria</taxon>
        <taxon>Pseudomonadati</taxon>
        <taxon>Pseudomonadota</taxon>
        <taxon>Alphaproteobacteria</taxon>
        <taxon>Hyphomicrobiales</taxon>
        <taxon>Lichenihabitantaceae</taxon>
        <taxon>Lichenibacterium</taxon>
    </lineage>
</organism>
<keyword evidence="1" id="KW-0805">Transcription regulation</keyword>
<sequence length="251" mass="26401">MADDGDGPSGKQVIARAAAVLRALEGQDQGLSLAQIARNADLPRSTVQRIVSALEAQQLVVAGASGVRLGPALARLAASAHTDVVALSRPHLEAAGRATRETVHLSVVRGEHAILVEQYASDQELRVVSSVGAALPLHCTAHGKALLADLDDAAVEVVVGSTLERRTARTITRLPALLEQLDTVRTSGFARDQEEHAEGVCALGTTLRTGTAERYGLSIVAPALRFVRDSDALWGALTRCRSAIEDSLGMR</sequence>
<evidence type="ECO:0000313" key="7">
    <source>
        <dbReference type="Proteomes" id="UP000289411"/>
    </source>
</evidence>
<dbReference type="InterPro" id="IPR014757">
    <property type="entry name" value="Tscrpt_reg_IclR_C"/>
</dbReference>
<proteinExistence type="predicted"/>
<dbReference type="SMART" id="SM00346">
    <property type="entry name" value="HTH_ICLR"/>
    <property type="match status" value="1"/>
</dbReference>
<dbReference type="EMBL" id="QYBC01000003">
    <property type="protein sequence ID" value="RYB06744.1"/>
    <property type="molecule type" value="Genomic_DNA"/>
</dbReference>
<dbReference type="InterPro" id="IPR029016">
    <property type="entry name" value="GAF-like_dom_sf"/>
</dbReference>
<dbReference type="PROSITE" id="PS51078">
    <property type="entry name" value="ICLR_ED"/>
    <property type="match status" value="1"/>
</dbReference>
<feature type="domain" description="HTH iclR-type" evidence="4">
    <location>
        <begin position="11"/>
        <end position="71"/>
    </location>
</feature>
<dbReference type="InterPro" id="IPR036390">
    <property type="entry name" value="WH_DNA-bd_sf"/>
</dbReference>
<keyword evidence="7" id="KW-1185">Reference proteome</keyword>
<reference evidence="6 7" key="2">
    <citation type="submission" date="2019-02" db="EMBL/GenBank/DDBJ databases">
        <title>'Lichenibacterium ramalinii' gen. nov. sp. nov., 'Lichenibacterium minor' gen. nov. sp. nov.</title>
        <authorList>
            <person name="Pankratov T."/>
        </authorList>
    </citation>
    <scope>NUCLEOTIDE SEQUENCE [LARGE SCALE GENOMIC DNA]</scope>
    <source>
        <strain evidence="6 7">RmlP001</strain>
    </source>
</reference>
<dbReference type="InterPro" id="IPR036388">
    <property type="entry name" value="WH-like_DNA-bd_sf"/>
</dbReference>
<dbReference type="InterPro" id="IPR050707">
    <property type="entry name" value="HTH_MetabolicPath_Reg"/>
</dbReference>
<keyword evidence="3" id="KW-0804">Transcription</keyword>
<evidence type="ECO:0000313" key="6">
    <source>
        <dbReference type="EMBL" id="RYB06744.1"/>
    </source>
</evidence>
<evidence type="ECO:0000256" key="2">
    <source>
        <dbReference type="ARBA" id="ARBA00023125"/>
    </source>
</evidence>
<evidence type="ECO:0000259" key="5">
    <source>
        <dbReference type="PROSITE" id="PS51078"/>
    </source>
</evidence>
<dbReference type="Proteomes" id="UP000289411">
    <property type="component" value="Unassembled WGS sequence"/>
</dbReference>
<evidence type="ECO:0000256" key="3">
    <source>
        <dbReference type="ARBA" id="ARBA00023163"/>
    </source>
</evidence>
<dbReference type="GO" id="GO:0045892">
    <property type="term" value="P:negative regulation of DNA-templated transcription"/>
    <property type="evidence" value="ECO:0007669"/>
    <property type="project" value="TreeGrafter"/>
</dbReference>
<keyword evidence="2" id="KW-0238">DNA-binding</keyword>
<comment type="caution">
    <text evidence="6">The sequence shown here is derived from an EMBL/GenBank/DDBJ whole genome shotgun (WGS) entry which is preliminary data.</text>
</comment>
<protein>
    <submittedName>
        <fullName evidence="6">IclR family transcriptional regulator</fullName>
    </submittedName>
</protein>
<evidence type="ECO:0000256" key="1">
    <source>
        <dbReference type="ARBA" id="ARBA00023015"/>
    </source>
</evidence>
<dbReference type="Gene3D" id="3.30.450.40">
    <property type="match status" value="1"/>
</dbReference>
<dbReference type="Gene3D" id="1.10.10.10">
    <property type="entry name" value="Winged helix-like DNA-binding domain superfamily/Winged helix DNA-binding domain"/>
    <property type="match status" value="1"/>
</dbReference>
<dbReference type="RefSeq" id="WP_129218098.1">
    <property type="nucleotide sequence ID" value="NZ_QYBC01000003.1"/>
</dbReference>
<feature type="domain" description="IclR-ED" evidence="5">
    <location>
        <begin position="65"/>
        <end position="250"/>
    </location>
</feature>
<name>A0A4Q2RIJ8_9HYPH</name>
<gene>
    <name evidence="6" type="ORF">D3272_05300</name>
</gene>
<dbReference type="GO" id="GO:0003677">
    <property type="term" value="F:DNA binding"/>
    <property type="evidence" value="ECO:0007669"/>
    <property type="project" value="UniProtKB-KW"/>
</dbReference>
<dbReference type="Pfam" id="PF01614">
    <property type="entry name" value="IclR_C"/>
    <property type="match status" value="1"/>
</dbReference>